<feature type="compositionally biased region" description="Acidic residues" evidence="1">
    <location>
        <begin position="85"/>
        <end position="104"/>
    </location>
</feature>
<evidence type="ECO:0000256" key="1">
    <source>
        <dbReference type="SAM" id="MobiDB-lite"/>
    </source>
</evidence>
<evidence type="ECO:0000259" key="2">
    <source>
        <dbReference type="Pfam" id="PF10536"/>
    </source>
</evidence>
<protein>
    <recommendedName>
        <fullName evidence="2">Aminotransferase-like plant mobile domain-containing protein</fullName>
    </recommendedName>
</protein>
<feature type="compositionally biased region" description="Polar residues" evidence="1">
    <location>
        <begin position="121"/>
        <end position="131"/>
    </location>
</feature>
<organism evidence="3 4">
    <name type="scientific">Linum tenue</name>
    <dbReference type="NCBI Taxonomy" id="586396"/>
    <lineage>
        <taxon>Eukaryota</taxon>
        <taxon>Viridiplantae</taxon>
        <taxon>Streptophyta</taxon>
        <taxon>Embryophyta</taxon>
        <taxon>Tracheophyta</taxon>
        <taxon>Spermatophyta</taxon>
        <taxon>Magnoliopsida</taxon>
        <taxon>eudicotyledons</taxon>
        <taxon>Gunneridae</taxon>
        <taxon>Pentapetalae</taxon>
        <taxon>rosids</taxon>
        <taxon>fabids</taxon>
        <taxon>Malpighiales</taxon>
        <taxon>Linaceae</taxon>
        <taxon>Linum</taxon>
    </lineage>
</organism>
<feature type="compositionally biased region" description="Low complexity" evidence="1">
    <location>
        <begin position="19"/>
        <end position="34"/>
    </location>
</feature>
<gene>
    <name evidence="3" type="ORF">LITE_LOCUS24097</name>
</gene>
<dbReference type="AlphaFoldDB" id="A0AAV0LKI5"/>
<feature type="compositionally biased region" description="Basic and acidic residues" evidence="1">
    <location>
        <begin position="35"/>
        <end position="59"/>
    </location>
</feature>
<evidence type="ECO:0000313" key="4">
    <source>
        <dbReference type="Proteomes" id="UP001154282"/>
    </source>
</evidence>
<proteinExistence type="predicted"/>
<feature type="domain" description="Aminotransferase-like plant mobile" evidence="2">
    <location>
        <begin position="235"/>
        <end position="295"/>
    </location>
</feature>
<keyword evidence="4" id="KW-1185">Reference proteome</keyword>
<dbReference type="InterPro" id="IPR019557">
    <property type="entry name" value="AminoTfrase-like_pln_mobile"/>
</dbReference>
<dbReference type="PANTHER" id="PTHR46033">
    <property type="entry name" value="PROTEIN MAIN-LIKE 2"/>
    <property type="match status" value="1"/>
</dbReference>
<dbReference type="Pfam" id="PF10536">
    <property type="entry name" value="PMD"/>
    <property type="match status" value="2"/>
</dbReference>
<comment type="caution">
    <text evidence="3">The sequence shown here is derived from an EMBL/GenBank/DDBJ whole genome shotgun (WGS) entry which is preliminary data.</text>
</comment>
<name>A0AAV0LKI5_9ROSI</name>
<dbReference type="PANTHER" id="PTHR46033:SF8">
    <property type="entry name" value="PROTEIN MAINTENANCE OF MERISTEMS-LIKE"/>
    <property type="match status" value="1"/>
</dbReference>
<feature type="region of interest" description="Disordered" evidence="1">
    <location>
        <begin position="1"/>
        <end position="169"/>
    </location>
</feature>
<dbReference type="EMBL" id="CAMGYJ010000006">
    <property type="protein sequence ID" value="CAI0433961.1"/>
    <property type="molecule type" value="Genomic_DNA"/>
</dbReference>
<sequence>MFAQAQIRRTVAEEEGEASKSSPAPSPLLLLRPAEVSERKKRQEESDRLREEERQEKLSRRQAAVVPPTHSHVSQPIPGINTYDDMVEDDDSSDDECDVEGDDELSFHELLFDGHPGGSSDHVSTGSTHGSTLVGPLRGKDGHFASSSDGSRPSRKKPRDETWLLTKEAPGGPRDISLIPSFGGHIAHCLWTSSLDSRKMSVFQFYARQGGVDRLRTYEFGTPGAQALVTASGLDHLSRCMMHNVDYPLLEAFIERWQPDTNTFHMPFGEMTITLHDVAFLLKIRVDGDLLAAPAKGDPSFVSGIVDLLGISDKNEMAVPSRGLRWYEGGGMLVDEAMARAWIYEYFPSLRINRRAPEPMTEGGPFARRWEGPIRGGDLQQKWDHYRQLLDGFTAAHVDWLPFGAKPSRAFPRSLYRGVIRVYDVAETYDPSRVLRQFGYRQVIPDPVILLFDVSRPAVGTYKVIFGAGIDQLWGTLGQLINLDAFSTPFDDTGDVDPSYLKWYTERTHPHIVPSRDGEQQESAPLTYEILACQIIDGIDLLLRAPDEDLDRLGAYGDLVRRVRDKYVEFREQRPYRPFA</sequence>
<dbReference type="Proteomes" id="UP001154282">
    <property type="component" value="Unassembled WGS sequence"/>
</dbReference>
<dbReference type="InterPro" id="IPR044824">
    <property type="entry name" value="MAIN-like"/>
</dbReference>
<dbReference type="GO" id="GO:0010073">
    <property type="term" value="P:meristem maintenance"/>
    <property type="evidence" value="ECO:0007669"/>
    <property type="project" value="InterPro"/>
</dbReference>
<evidence type="ECO:0000313" key="3">
    <source>
        <dbReference type="EMBL" id="CAI0433961.1"/>
    </source>
</evidence>
<accession>A0AAV0LKI5</accession>
<feature type="domain" description="Aminotransferase-like plant mobile" evidence="2">
    <location>
        <begin position="341"/>
        <end position="504"/>
    </location>
</feature>
<reference evidence="3" key="1">
    <citation type="submission" date="2022-08" db="EMBL/GenBank/DDBJ databases">
        <authorList>
            <person name="Gutierrez-Valencia J."/>
        </authorList>
    </citation>
    <scope>NUCLEOTIDE SEQUENCE</scope>
</reference>